<gene>
    <name evidence="3" type="ORF">ACFFH7_32320</name>
</gene>
<dbReference type="PANTHER" id="PTHR43841:SF1">
    <property type="entry name" value="3-HYDROXYACYL-THIOESTER DEHYDRATASE X"/>
    <property type="match status" value="1"/>
</dbReference>
<dbReference type="Pfam" id="PF01575">
    <property type="entry name" value="MaoC_dehydratas"/>
    <property type="match status" value="1"/>
</dbReference>
<name>A0ABV6N2A7_9PSEU</name>
<dbReference type="RefSeq" id="WP_273936503.1">
    <property type="nucleotide sequence ID" value="NZ_CP097263.1"/>
</dbReference>
<evidence type="ECO:0000313" key="3">
    <source>
        <dbReference type="EMBL" id="MFC0546240.1"/>
    </source>
</evidence>
<protein>
    <submittedName>
        <fullName evidence="3">MaoC family dehydratase</fullName>
    </submittedName>
</protein>
<comment type="caution">
    <text evidence="3">The sequence shown here is derived from an EMBL/GenBank/DDBJ whole genome shotgun (WGS) entry which is preliminary data.</text>
</comment>
<dbReference type="EMBL" id="JBHLUD010000013">
    <property type="protein sequence ID" value="MFC0546240.1"/>
    <property type="molecule type" value="Genomic_DNA"/>
</dbReference>
<dbReference type="Gene3D" id="3.10.129.10">
    <property type="entry name" value="Hotdog Thioesterase"/>
    <property type="match status" value="1"/>
</dbReference>
<evidence type="ECO:0000313" key="4">
    <source>
        <dbReference type="Proteomes" id="UP001589810"/>
    </source>
</evidence>
<dbReference type="InterPro" id="IPR002539">
    <property type="entry name" value="MaoC-like_dom"/>
</dbReference>
<evidence type="ECO:0000259" key="2">
    <source>
        <dbReference type="Pfam" id="PF01575"/>
    </source>
</evidence>
<dbReference type="PANTHER" id="PTHR43841">
    <property type="entry name" value="3-HYDROXYACYL-THIOESTER DEHYDRATASE HTDX-RELATED"/>
    <property type="match status" value="1"/>
</dbReference>
<organism evidence="3 4">
    <name type="scientific">Kutzneria chonburiensis</name>
    <dbReference type="NCBI Taxonomy" id="1483604"/>
    <lineage>
        <taxon>Bacteria</taxon>
        <taxon>Bacillati</taxon>
        <taxon>Actinomycetota</taxon>
        <taxon>Actinomycetes</taxon>
        <taxon>Pseudonocardiales</taxon>
        <taxon>Pseudonocardiaceae</taxon>
        <taxon>Kutzneria</taxon>
    </lineage>
</organism>
<dbReference type="InterPro" id="IPR029069">
    <property type="entry name" value="HotDog_dom_sf"/>
</dbReference>
<keyword evidence="4" id="KW-1185">Reference proteome</keyword>
<dbReference type="PRINTS" id="PR01483">
    <property type="entry name" value="FASYNTHASE"/>
</dbReference>
<feature type="domain" description="MaoC-like" evidence="2">
    <location>
        <begin position="167"/>
        <end position="241"/>
    </location>
</feature>
<proteinExistence type="inferred from homology"/>
<sequence>MYLRAALTAFRRGGSTLPSDVLSRSDVSVSLEHLAAYNRVCGFGLRDELPATYPHVLAFPLQMRLMTSSGFPFPLPGLVHVGNRISLSRPVLASEPFDLRVRAVDLRPHERGQQFDVVSELLVDSAVVWTDVSTYLRRSGSGSAGSSGSSEVPEPSAVWSVPSDIGRQYAAVSGDRNPIHLNPLAARLFGFQRAIAHGMWTKARSLAAIAERLPSAYTVDVRFKLPVLLPARVGFSVSAAGDGWEFAVHDIRSRRPHLAGTVAAFVPTT</sequence>
<accession>A0ABV6N2A7</accession>
<dbReference type="Proteomes" id="UP001589810">
    <property type="component" value="Unassembled WGS sequence"/>
</dbReference>
<evidence type="ECO:0000256" key="1">
    <source>
        <dbReference type="ARBA" id="ARBA00005254"/>
    </source>
</evidence>
<dbReference type="InterPro" id="IPR003965">
    <property type="entry name" value="Fatty_acid_synthase"/>
</dbReference>
<dbReference type="SUPFAM" id="SSF54637">
    <property type="entry name" value="Thioesterase/thiol ester dehydrase-isomerase"/>
    <property type="match status" value="2"/>
</dbReference>
<comment type="similarity">
    <text evidence="1">Belongs to the enoyl-CoA hydratase/isomerase family.</text>
</comment>
<reference evidence="3 4" key="1">
    <citation type="submission" date="2024-09" db="EMBL/GenBank/DDBJ databases">
        <authorList>
            <person name="Sun Q."/>
            <person name="Mori K."/>
        </authorList>
    </citation>
    <scope>NUCLEOTIDE SEQUENCE [LARGE SCALE GENOMIC DNA]</scope>
    <source>
        <strain evidence="3 4">TBRC 1432</strain>
    </source>
</reference>